<dbReference type="Gene3D" id="3.40.50.1820">
    <property type="entry name" value="alpha/beta hydrolase"/>
    <property type="match status" value="1"/>
</dbReference>
<evidence type="ECO:0000313" key="2">
    <source>
        <dbReference type="EMBL" id="QDV08791.1"/>
    </source>
</evidence>
<dbReference type="EC" id="3.4.11.5" evidence="2"/>
<accession>A0A518EXJ3</accession>
<dbReference type="EMBL" id="CP036434">
    <property type="protein sequence ID" value="QDV08791.1"/>
    <property type="molecule type" value="Genomic_DNA"/>
</dbReference>
<reference evidence="2 3" key="1">
    <citation type="submission" date="2019-02" db="EMBL/GenBank/DDBJ databases">
        <title>Deep-cultivation of Planctomycetes and their phenomic and genomic characterization uncovers novel biology.</title>
        <authorList>
            <person name="Wiegand S."/>
            <person name="Jogler M."/>
            <person name="Boedeker C."/>
            <person name="Pinto D."/>
            <person name="Vollmers J."/>
            <person name="Rivas-Marin E."/>
            <person name="Kohn T."/>
            <person name="Peeters S.H."/>
            <person name="Heuer A."/>
            <person name="Rast P."/>
            <person name="Oberbeckmann S."/>
            <person name="Bunk B."/>
            <person name="Jeske O."/>
            <person name="Meyerdierks A."/>
            <person name="Storesund J.E."/>
            <person name="Kallscheuer N."/>
            <person name="Luecker S."/>
            <person name="Lage O.M."/>
            <person name="Pohl T."/>
            <person name="Merkel B.J."/>
            <person name="Hornburger P."/>
            <person name="Mueller R.-W."/>
            <person name="Bruemmer F."/>
            <person name="Labrenz M."/>
            <person name="Spormann A.M."/>
            <person name="Op den Camp H."/>
            <person name="Overmann J."/>
            <person name="Amann R."/>
            <person name="Jetten M.S.M."/>
            <person name="Mascher T."/>
            <person name="Medema M.H."/>
            <person name="Devos D.P."/>
            <person name="Kaster A.-K."/>
            <person name="Ovreas L."/>
            <person name="Rohde M."/>
            <person name="Galperin M.Y."/>
            <person name="Jogler C."/>
        </authorList>
    </citation>
    <scope>NUCLEOTIDE SEQUENCE [LARGE SCALE GENOMIC DNA]</scope>
    <source>
        <strain evidence="2 3">Poly30</strain>
    </source>
</reference>
<evidence type="ECO:0000313" key="3">
    <source>
        <dbReference type="Proteomes" id="UP000320390"/>
    </source>
</evidence>
<dbReference type="InterPro" id="IPR029058">
    <property type="entry name" value="AB_hydrolase_fold"/>
</dbReference>
<organism evidence="2 3">
    <name type="scientific">Saltatorellus ferox</name>
    <dbReference type="NCBI Taxonomy" id="2528018"/>
    <lineage>
        <taxon>Bacteria</taxon>
        <taxon>Pseudomonadati</taxon>
        <taxon>Planctomycetota</taxon>
        <taxon>Planctomycetia</taxon>
        <taxon>Planctomycetia incertae sedis</taxon>
        <taxon>Saltatorellus</taxon>
    </lineage>
</organism>
<dbReference type="PRINTS" id="PR00111">
    <property type="entry name" value="ABHYDROLASE"/>
</dbReference>
<sequence>MSHFKSRFVMASACSIVASTLAGEETGSLPDFSRRDHPLEVDGGTVHAWEVALEVNDSLERVSSPVVLFLHGGTWSGRPDFDLQFEDYSTMESFARKGWDTFAVDARGYGQSTNPEGENWSEAADVVKDLRVVVERICELRSVEEVSLVGWSWGSQVAALFAQEHPELVSRVVLYGTRWQPLEYEYELPDERLRISTLEDAKSDFVEGCFDPKLVDVYARAAIAADPDSPNGVFRDYYANLPLIDPEKLLAPTLVIAGEHEASHSIGDMSALFEALPSTDKQLAVIPGGGHAVHLEKGRYRWRSTVLAFLDESPGR</sequence>
<keyword evidence="3" id="KW-1185">Reference proteome</keyword>
<keyword evidence="2" id="KW-0645">Protease</keyword>
<dbReference type="SUPFAM" id="SSF53474">
    <property type="entry name" value="alpha/beta-Hydrolases"/>
    <property type="match status" value="1"/>
</dbReference>
<keyword evidence="2" id="KW-0378">Hydrolase</keyword>
<dbReference type="GO" id="GO:0004177">
    <property type="term" value="F:aminopeptidase activity"/>
    <property type="evidence" value="ECO:0007669"/>
    <property type="project" value="UniProtKB-KW"/>
</dbReference>
<dbReference type="Proteomes" id="UP000320390">
    <property type="component" value="Chromosome"/>
</dbReference>
<gene>
    <name evidence="2" type="primary">pip_1</name>
    <name evidence="2" type="ORF">Poly30_43460</name>
</gene>
<name>A0A518EXJ3_9BACT</name>
<dbReference type="InterPro" id="IPR000073">
    <property type="entry name" value="AB_hydrolase_1"/>
</dbReference>
<proteinExistence type="predicted"/>
<evidence type="ECO:0000259" key="1">
    <source>
        <dbReference type="Pfam" id="PF12146"/>
    </source>
</evidence>
<feature type="domain" description="Serine aminopeptidase S33" evidence="1">
    <location>
        <begin position="90"/>
        <end position="297"/>
    </location>
</feature>
<dbReference type="AlphaFoldDB" id="A0A518EXJ3"/>
<dbReference type="PANTHER" id="PTHR43798">
    <property type="entry name" value="MONOACYLGLYCEROL LIPASE"/>
    <property type="match status" value="1"/>
</dbReference>
<dbReference type="PANTHER" id="PTHR43798:SF33">
    <property type="entry name" value="HYDROLASE, PUTATIVE (AFU_ORTHOLOGUE AFUA_2G14860)-RELATED"/>
    <property type="match status" value="1"/>
</dbReference>
<dbReference type="OrthoDB" id="9773293at2"/>
<dbReference type="InterPro" id="IPR050266">
    <property type="entry name" value="AB_hydrolase_sf"/>
</dbReference>
<dbReference type="RefSeq" id="WP_145202065.1">
    <property type="nucleotide sequence ID" value="NZ_CP036434.1"/>
</dbReference>
<dbReference type="InterPro" id="IPR022742">
    <property type="entry name" value="Hydrolase_4"/>
</dbReference>
<protein>
    <submittedName>
        <fullName evidence="2">Proline iminopeptidase</fullName>
        <ecNumber evidence="2">3.4.11.5</ecNumber>
    </submittedName>
</protein>
<dbReference type="Pfam" id="PF12146">
    <property type="entry name" value="Hydrolase_4"/>
    <property type="match status" value="1"/>
</dbReference>
<keyword evidence="2" id="KW-0031">Aminopeptidase</keyword>
<dbReference type="GO" id="GO:0016020">
    <property type="term" value="C:membrane"/>
    <property type="evidence" value="ECO:0007669"/>
    <property type="project" value="TreeGrafter"/>
</dbReference>